<dbReference type="AlphaFoldDB" id="A0A542E1N3"/>
<dbReference type="Proteomes" id="UP000317893">
    <property type="component" value="Unassembled WGS sequence"/>
</dbReference>
<keyword evidence="4" id="KW-1185">Reference proteome</keyword>
<dbReference type="EMBL" id="VFMN01000001">
    <property type="protein sequence ID" value="TQJ09251.1"/>
    <property type="molecule type" value="Genomic_DNA"/>
</dbReference>
<evidence type="ECO:0000313" key="3">
    <source>
        <dbReference type="EMBL" id="TQJ09251.1"/>
    </source>
</evidence>
<name>A0A542E1N3_9MICO</name>
<dbReference type="GO" id="GO:0006302">
    <property type="term" value="P:double-strand break repair"/>
    <property type="evidence" value="ECO:0007669"/>
    <property type="project" value="TreeGrafter"/>
</dbReference>
<dbReference type="GO" id="GO:0009432">
    <property type="term" value="P:SOS response"/>
    <property type="evidence" value="ECO:0007669"/>
    <property type="project" value="UniProtKB-KW"/>
</dbReference>
<keyword evidence="1" id="KW-0742">SOS response</keyword>
<gene>
    <name evidence="3" type="ORF">FB458_2361</name>
</gene>
<feature type="domain" description="ATPase AAA-type core" evidence="2">
    <location>
        <begin position="26"/>
        <end position="135"/>
    </location>
</feature>
<dbReference type="PIRSF" id="PIRSF029347">
    <property type="entry name" value="RecF"/>
    <property type="match status" value="1"/>
</dbReference>
<dbReference type="InterPro" id="IPR003959">
    <property type="entry name" value="ATPase_AAA_core"/>
</dbReference>
<accession>A0A542E1N3</accession>
<dbReference type="InterPro" id="IPR027417">
    <property type="entry name" value="P-loop_NTPase"/>
</dbReference>
<sequence>MATRLREIRLASFKSVRDARINVGPLTLVVGRNGSGKSNILDAVSVLSAMATGASLRDALDGGREGPLVRGGSEGCAPVGETRFAIGCSVDGAAGRLHLDVEVQTSPTVQIVSERLWSYRGDGQRRYWLASDPPNPHSADITARWESRKRGVNPPVTMRADQLLTSQVAVRVPVTSQAGRDVHERAAEMLSALNGVFLLDPVPHQMREYVPEKDAVLRRGADNLSAVLGRIASNSVARQELLDMTRSLSEAQVADLASVTSQLGDVMVTLTEHIGGEDRAIPARLMSDGTLRFLAIAAALLEPMQGDAPAERLLVVEELENGLHPSQASLLVSRLKAAAGDRRVQTLATTHSPAILDSLDGSDHQDVVVVTRDADGWSRVTRLVDFPDYFEVVGPSTLGSRAVDDALRPGAPDAGDVAQQSLAEIFGS</sequence>
<dbReference type="GO" id="GO:0016887">
    <property type="term" value="F:ATP hydrolysis activity"/>
    <property type="evidence" value="ECO:0007669"/>
    <property type="project" value="InterPro"/>
</dbReference>
<dbReference type="InterPro" id="IPR014555">
    <property type="entry name" value="RecF-like"/>
</dbReference>
<dbReference type="RefSeq" id="WP_141848654.1">
    <property type="nucleotide sequence ID" value="NZ_BAAAPR010000014.1"/>
</dbReference>
<dbReference type="GO" id="GO:0000731">
    <property type="term" value="P:DNA synthesis involved in DNA repair"/>
    <property type="evidence" value="ECO:0007669"/>
    <property type="project" value="TreeGrafter"/>
</dbReference>
<proteinExistence type="predicted"/>
<comment type="caution">
    <text evidence="3">The sequence shown here is derived from an EMBL/GenBank/DDBJ whole genome shotgun (WGS) entry which is preliminary data.</text>
</comment>
<keyword evidence="1" id="KW-0227">DNA damage</keyword>
<feature type="domain" description="ATPase AAA-type core" evidence="2">
    <location>
        <begin position="251"/>
        <end position="357"/>
    </location>
</feature>
<dbReference type="GO" id="GO:0005524">
    <property type="term" value="F:ATP binding"/>
    <property type="evidence" value="ECO:0007669"/>
    <property type="project" value="InterPro"/>
</dbReference>
<evidence type="ECO:0000256" key="1">
    <source>
        <dbReference type="ARBA" id="ARBA00023236"/>
    </source>
</evidence>
<evidence type="ECO:0000313" key="4">
    <source>
        <dbReference type="Proteomes" id="UP000317893"/>
    </source>
</evidence>
<evidence type="ECO:0000259" key="2">
    <source>
        <dbReference type="Pfam" id="PF13304"/>
    </source>
</evidence>
<reference evidence="3 4" key="1">
    <citation type="submission" date="2019-06" db="EMBL/GenBank/DDBJ databases">
        <title>Sequencing the genomes of 1000 actinobacteria strains.</title>
        <authorList>
            <person name="Klenk H.-P."/>
        </authorList>
    </citation>
    <scope>NUCLEOTIDE SEQUENCE [LARGE SCALE GENOMIC DNA]</scope>
    <source>
        <strain evidence="3 4">DSM 18607</strain>
    </source>
</reference>
<dbReference type="OrthoDB" id="9784297at2"/>
<dbReference type="SUPFAM" id="SSF52540">
    <property type="entry name" value="P-loop containing nucleoside triphosphate hydrolases"/>
    <property type="match status" value="1"/>
</dbReference>
<dbReference type="PANTHER" id="PTHR32182:SF22">
    <property type="entry name" value="ATP-DEPENDENT ENDONUCLEASE, OLD FAMILY-RELATED"/>
    <property type="match status" value="1"/>
</dbReference>
<dbReference type="Pfam" id="PF13304">
    <property type="entry name" value="AAA_21"/>
    <property type="match status" value="2"/>
</dbReference>
<organism evidence="3 4">
    <name type="scientific">Lapillicoccus jejuensis</name>
    <dbReference type="NCBI Taxonomy" id="402171"/>
    <lineage>
        <taxon>Bacteria</taxon>
        <taxon>Bacillati</taxon>
        <taxon>Actinomycetota</taxon>
        <taxon>Actinomycetes</taxon>
        <taxon>Micrococcales</taxon>
        <taxon>Intrasporangiaceae</taxon>
        <taxon>Lapillicoccus</taxon>
    </lineage>
</organism>
<protein>
    <submittedName>
        <fullName evidence="3">Putative ATPase</fullName>
    </submittedName>
</protein>
<dbReference type="PANTHER" id="PTHR32182">
    <property type="entry name" value="DNA REPLICATION AND REPAIR PROTEIN RECF"/>
    <property type="match status" value="1"/>
</dbReference>
<dbReference type="Gene3D" id="3.40.50.300">
    <property type="entry name" value="P-loop containing nucleotide triphosphate hydrolases"/>
    <property type="match status" value="2"/>
</dbReference>